<dbReference type="HOGENOM" id="CLU_056526_0_0_11"/>
<dbReference type="Proteomes" id="UP000007882">
    <property type="component" value="Chromosome"/>
</dbReference>
<dbReference type="PATRIC" id="fig|512565.3.peg.6788"/>
<keyword evidence="6" id="KW-1185">Reference proteome</keyword>
<dbReference type="RefSeq" id="WP_014446894.1">
    <property type="nucleotide sequence ID" value="NC_017093.1"/>
</dbReference>
<evidence type="ECO:0008006" key="7">
    <source>
        <dbReference type="Google" id="ProtNLM"/>
    </source>
</evidence>
<keyword evidence="1" id="KW-0805">Transcription regulation</keyword>
<organism evidence="5 6">
    <name type="scientific">Actinoplanes missouriensis (strain ATCC 14538 / DSM 43046 / CBS 188.64 / JCM 3121 / NBRC 102363 / NCIMB 12654 / NRRL B-3342 / UNCC 431)</name>
    <dbReference type="NCBI Taxonomy" id="512565"/>
    <lineage>
        <taxon>Bacteria</taxon>
        <taxon>Bacillati</taxon>
        <taxon>Actinomycetota</taxon>
        <taxon>Actinomycetes</taxon>
        <taxon>Micromonosporales</taxon>
        <taxon>Micromonosporaceae</taxon>
        <taxon>Actinoplanes</taxon>
    </lineage>
</organism>
<dbReference type="eggNOG" id="COG5662">
    <property type="taxonomic scope" value="Bacteria"/>
</dbReference>
<accession>I0HG72</accession>
<keyword evidence="2" id="KW-0804">Transcription</keyword>
<evidence type="ECO:0000256" key="1">
    <source>
        <dbReference type="ARBA" id="ARBA00023015"/>
    </source>
</evidence>
<dbReference type="STRING" id="512565.AMIS_67890"/>
<dbReference type="KEGG" id="ams:AMIS_67890"/>
<evidence type="ECO:0000313" key="6">
    <source>
        <dbReference type="Proteomes" id="UP000007882"/>
    </source>
</evidence>
<keyword evidence="4" id="KW-1133">Transmembrane helix</keyword>
<dbReference type="AlphaFoldDB" id="I0HG72"/>
<evidence type="ECO:0000256" key="4">
    <source>
        <dbReference type="SAM" id="Phobius"/>
    </source>
</evidence>
<feature type="transmembrane region" description="Helical" evidence="4">
    <location>
        <begin position="98"/>
        <end position="123"/>
    </location>
</feature>
<keyword evidence="4" id="KW-0472">Membrane</keyword>
<feature type="region of interest" description="Disordered" evidence="3">
    <location>
        <begin position="129"/>
        <end position="165"/>
    </location>
</feature>
<proteinExistence type="predicted"/>
<evidence type="ECO:0000256" key="3">
    <source>
        <dbReference type="SAM" id="MobiDB-lite"/>
    </source>
</evidence>
<protein>
    <recommendedName>
        <fullName evidence="7">Zinc-finger domain-containing protein</fullName>
    </recommendedName>
</protein>
<reference evidence="5 6" key="1">
    <citation type="submission" date="2012-02" db="EMBL/GenBank/DDBJ databases">
        <title>Complete genome sequence of Actinoplanes missouriensis 431 (= NBRC 102363).</title>
        <authorList>
            <person name="Ohnishi Y."/>
            <person name="Ishikawa J."/>
            <person name="Sekine M."/>
            <person name="Hosoyama A."/>
            <person name="Harada T."/>
            <person name="Narita H."/>
            <person name="Hata T."/>
            <person name="Konno Y."/>
            <person name="Tutikane K."/>
            <person name="Fujita N."/>
            <person name="Horinouchi S."/>
            <person name="Hayakawa M."/>
        </authorList>
    </citation>
    <scope>NUCLEOTIDE SEQUENCE [LARGE SCALE GENOMIC DNA]</scope>
    <source>
        <strain evidence="6">ATCC 14538 / DSM 43046 / CBS 188.64 / JCM 3121 / NBRC 102363 / NCIMB 12654 / NRRL B-3342 / UNCC 431</strain>
    </source>
</reference>
<evidence type="ECO:0000313" key="5">
    <source>
        <dbReference type="EMBL" id="BAL92009.1"/>
    </source>
</evidence>
<dbReference type="Gene3D" id="1.10.10.1320">
    <property type="entry name" value="Anti-sigma factor, zinc-finger domain"/>
    <property type="match status" value="1"/>
</dbReference>
<gene>
    <name evidence="5" type="ordered locus">AMIS_67890</name>
</gene>
<keyword evidence="4" id="KW-0812">Transmembrane</keyword>
<sequence length="266" mass="28107">MTPDQHYDGMTQDQHYDVASYALGILDDRGAAQFEDHLIDCPQCAYELESFVQVADVLATVDAEALVAAEQSERDGQLLNSMLREVRTERRKANSRRLYSLAAAVVIFAMLSIGALFAGGAWLGDDATAPETGAQSSSSQLDPLPNSDGVGLGGTPLPGEPFSGTDARTGVAMAVGLEKKDWGTQVSFAVSNITGPKKCGLYAVRTDGTAELLASWDIGEKGWGTAENPSPLLLQAVTGTARDDIAHLQVQEITANGPGETLVRVP</sequence>
<dbReference type="InterPro" id="IPR041916">
    <property type="entry name" value="Anti_sigma_zinc_sf"/>
</dbReference>
<name>I0HG72_ACTM4</name>
<evidence type="ECO:0000256" key="2">
    <source>
        <dbReference type="ARBA" id="ARBA00023163"/>
    </source>
</evidence>
<dbReference type="EMBL" id="AP012319">
    <property type="protein sequence ID" value="BAL92009.1"/>
    <property type="molecule type" value="Genomic_DNA"/>
</dbReference>